<dbReference type="InterPro" id="IPR050351">
    <property type="entry name" value="BphY/WalK/GraS-like"/>
</dbReference>
<keyword evidence="6 13" id="KW-0812">Transmembrane</keyword>
<dbReference type="CDD" id="cd00082">
    <property type="entry name" value="HisKA"/>
    <property type="match status" value="1"/>
</dbReference>
<dbReference type="SMART" id="SM00387">
    <property type="entry name" value="HATPase_c"/>
    <property type="match status" value="1"/>
</dbReference>
<dbReference type="InterPro" id="IPR036097">
    <property type="entry name" value="HisK_dim/P_sf"/>
</dbReference>
<dbReference type="SMART" id="SM00388">
    <property type="entry name" value="HisKA"/>
    <property type="match status" value="1"/>
</dbReference>
<evidence type="ECO:0000256" key="12">
    <source>
        <dbReference type="ARBA" id="ARBA00023136"/>
    </source>
</evidence>
<dbReference type="CDD" id="cd00075">
    <property type="entry name" value="HATPase"/>
    <property type="match status" value="1"/>
</dbReference>
<keyword evidence="8" id="KW-0418">Kinase</keyword>
<dbReference type="InterPro" id="IPR003660">
    <property type="entry name" value="HAMP_dom"/>
</dbReference>
<gene>
    <name evidence="17" type="ORF">SNE25_07450</name>
</gene>
<accession>A0ABZ0TQF2</accession>
<dbReference type="GO" id="GO:0005524">
    <property type="term" value="F:ATP binding"/>
    <property type="evidence" value="ECO:0007669"/>
    <property type="project" value="UniProtKB-KW"/>
</dbReference>
<dbReference type="InterPro" id="IPR003661">
    <property type="entry name" value="HisK_dim/P_dom"/>
</dbReference>
<reference evidence="17 18" key="1">
    <citation type="submission" date="2023-11" db="EMBL/GenBank/DDBJ databases">
        <title>Analysis of the Genomes of Mucilaginibacter gossypii cycad 4 and M. sabulilitoris SNA2: microbes with the potential for plant growth promotion.</title>
        <authorList>
            <person name="Hirsch A.M."/>
            <person name="Humm E."/>
            <person name="Rubbi M."/>
            <person name="Del Vecchio G."/>
            <person name="Ha S.M."/>
            <person name="Pellegrini M."/>
            <person name="Gunsalus R.P."/>
        </authorList>
    </citation>
    <scope>NUCLEOTIDE SEQUENCE [LARGE SCALE GENOMIC DNA]</scope>
    <source>
        <strain evidence="17 18">SNA2</strain>
    </source>
</reference>
<evidence type="ECO:0000256" key="11">
    <source>
        <dbReference type="ARBA" id="ARBA00023012"/>
    </source>
</evidence>
<dbReference type="Pfam" id="PF00512">
    <property type="entry name" value="HisKA"/>
    <property type="match status" value="1"/>
</dbReference>
<evidence type="ECO:0000256" key="2">
    <source>
        <dbReference type="ARBA" id="ARBA00004141"/>
    </source>
</evidence>
<dbReference type="PANTHER" id="PTHR42878">
    <property type="entry name" value="TWO-COMPONENT HISTIDINE KINASE"/>
    <property type="match status" value="1"/>
</dbReference>
<dbReference type="PANTHER" id="PTHR42878:SF7">
    <property type="entry name" value="SENSOR HISTIDINE KINASE GLRK"/>
    <property type="match status" value="1"/>
</dbReference>
<keyword evidence="7" id="KW-0547">Nucleotide-binding</keyword>
<dbReference type="Gene3D" id="3.30.565.10">
    <property type="entry name" value="Histidine kinase-like ATPase, C-terminal domain"/>
    <property type="match status" value="1"/>
</dbReference>
<keyword evidence="18" id="KW-1185">Reference proteome</keyword>
<organism evidence="17 18">
    <name type="scientific">Mucilaginibacter sabulilitoris</name>
    <dbReference type="NCBI Taxonomy" id="1173583"/>
    <lineage>
        <taxon>Bacteria</taxon>
        <taxon>Pseudomonadati</taxon>
        <taxon>Bacteroidota</taxon>
        <taxon>Sphingobacteriia</taxon>
        <taxon>Sphingobacteriales</taxon>
        <taxon>Sphingobacteriaceae</taxon>
        <taxon>Mucilaginibacter</taxon>
    </lineage>
</organism>
<evidence type="ECO:0000259" key="15">
    <source>
        <dbReference type="PROSITE" id="PS50112"/>
    </source>
</evidence>
<dbReference type="Pfam" id="PF00989">
    <property type="entry name" value="PAS"/>
    <property type="match status" value="1"/>
</dbReference>
<evidence type="ECO:0000259" key="14">
    <source>
        <dbReference type="PROSITE" id="PS50109"/>
    </source>
</evidence>
<dbReference type="RefSeq" id="WP_321564468.1">
    <property type="nucleotide sequence ID" value="NZ_CP139558.1"/>
</dbReference>
<dbReference type="PROSITE" id="PS50109">
    <property type="entry name" value="HIS_KIN"/>
    <property type="match status" value="1"/>
</dbReference>
<keyword evidence="4" id="KW-0597">Phosphoprotein</keyword>
<evidence type="ECO:0000256" key="13">
    <source>
        <dbReference type="SAM" id="Phobius"/>
    </source>
</evidence>
<evidence type="ECO:0000256" key="9">
    <source>
        <dbReference type="ARBA" id="ARBA00022840"/>
    </source>
</evidence>
<comment type="subcellular location">
    <subcellularLocation>
        <location evidence="2">Membrane</location>
        <topology evidence="2">Multi-pass membrane protein</topology>
    </subcellularLocation>
</comment>
<feature type="transmembrane region" description="Helical" evidence="13">
    <location>
        <begin position="150"/>
        <end position="174"/>
    </location>
</feature>
<dbReference type="PRINTS" id="PR00344">
    <property type="entry name" value="BCTRLSENSOR"/>
</dbReference>
<proteinExistence type="predicted"/>
<comment type="catalytic activity">
    <reaction evidence="1">
        <text>ATP + protein L-histidine = ADP + protein N-phospho-L-histidine.</text>
        <dbReference type="EC" id="2.7.13.3"/>
    </reaction>
</comment>
<feature type="transmembrane region" description="Helical" evidence="13">
    <location>
        <begin position="12"/>
        <end position="29"/>
    </location>
</feature>
<evidence type="ECO:0000256" key="3">
    <source>
        <dbReference type="ARBA" id="ARBA00012438"/>
    </source>
</evidence>
<dbReference type="Pfam" id="PF00672">
    <property type="entry name" value="HAMP"/>
    <property type="match status" value="1"/>
</dbReference>
<evidence type="ECO:0000256" key="8">
    <source>
        <dbReference type="ARBA" id="ARBA00022777"/>
    </source>
</evidence>
<dbReference type="InterPro" id="IPR035965">
    <property type="entry name" value="PAS-like_dom_sf"/>
</dbReference>
<feature type="domain" description="Histidine kinase" evidence="14">
    <location>
        <begin position="351"/>
        <end position="570"/>
    </location>
</feature>
<dbReference type="SMART" id="SM00304">
    <property type="entry name" value="HAMP"/>
    <property type="match status" value="1"/>
</dbReference>
<dbReference type="Pfam" id="PF02518">
    <property type="entry name" value="HATPase_c"/>
    <property type="match status" value="1"/>
</dbReference>
<dbReference type="InterPro" id="IPR000014">
    <property type="entry name" value="PAS"/>
</dbReference>
<keyword evidence="10 13" id="KW-1133">Transmembrane helix</keyword>
<dbReference type="CDD" id="cd00130">
    <property type="entry name" value="PAS"/>
    <property type="match status" value="1"/>
</dbReference>
<dbReference type="PROSITE" id="PS50885">
    <property type="entry name" value="HAMP"/>
    <property type="match status" value="1"/>
</dbReference>
<dbReference type="EC" id="2.7.13.3" evidence="3"/>
<dbReference type="InterPro" id="IPR003594">
    <property type="entry name" value="HATPase_dom"/>
</dbReference>
<evidence type="ECO:0000256" key="6">
    <source>
        <dbReference type="ARBA" id="ARBA00022692"/>
    </source>
</evidence>
<dbReference type="InterPro" id="IPR005467">
    <property type="entry name" value="His_kinase_dom"/>
</dbReference>
<dbReference type="SUPFAM" id="SSF55874">
    <property type="entry name" value="ATPase domain of HSP90 chaperone/DNA topoisomerase II/histidine kinase"/>
    <property type="match status" value="1"/>
</dbReference>
<evidence type="ECO:0000256" key="4">
    <source>
        <dbReference type="ARBA" id="ARBA00022553"/>
    </source>
</evidence>
<dbReference type="CDD" id="cd06225">
    <property type="entry name" value="HAMP"/>
    <property type="match status" value="1"/>
</dbReference>
<dbReference type="Gene3D" id="1.10.287.130">
    <property type="match status" value="1"/>
</dbReference>
<dbReference type="Proteomes" id="UP001324380">
    <property type="component" value="Chromosome"/>
</dbReference>
<keyword evidence="12 13" id="KW-0472">Membrane</keyword>
<evidence type="ECO:0000256" key="1">
    <source>
        <dbReference type="ARBA" id="ARBA00000085"/>
    </source>
</evidence>
<evidence type="ECO:0000256" key="10">
    <source>
        <dbReference type="ARBA" id="ARBA00022989"/>
    </source>
</evidence>
<protein>
    <recommendedName>
        <fullName evidence="3">histidine kinase</fullName>
        <ecNumber evidence="3">2.7.13.3</ecNumber>
    </recommendedName>
</protein>
<dbReference type="SUPFAM" id="SSF55785">
    <property type="entry name" value="PYP-like sensor domain (PAS domain)"/>
    <property type="match status" value="1"/>
</dbReference>
<dbReference type="InterPro" id="IPR036890">
    <property type="entry name" value="HATPase_C_sf"/>
</dbReference>
<evidence type="ECO:0000313" key="17">
    <source>
        <dbReference type="EMBL" id="WPU95357.1"/>
    </source>
</evidence>
<dbReference type="InterPro" id="IPR004358">
    <property type="entry name" value="Sig_transdc_His_kin-like_C"/>
</dbReference>
<evidence type="ECO:0000313" key="18">
    <source>
        <dbReference type="Proteomes" id="UP001324380"/>
    </source>
</evidence>
<dbReference type="SUPFAM" id="SSF47384">
    <property type="entry name" value="Homodimeric domain of signal transducing histidine kinase"/>
    <property type="match status" value="1"/>
</dbReference>
<sequence length="573" mass="64087">MTIKNKLRTGIGFLFVLALICCGLSVYFLNRLSADAGAILKDNYKSLQYGQQILTVIDANNGSLNQAQLTVIDNNLRQQEHNVTEPGERNLTDSLRGVYEKIKLLNHHVNLKPQLQIQARKLVYGIMQLNMGAIAHKNDVAKGTANRATILVAFCAVFLFTVAFTFAVNFPGYIANPLKELTARIKDVANRNYHQQIDFKSDDEFGELGRAFNTMTKKLDEFENSNLASILFEKTRIETIINTMHDAIIGFDEKLFIIFANDVACSLIGMSAEQLTGEYAPDVALENDLLRNLLVNDQPRLKIFADNRESFYSRESLNVSSKGRVIGKVIILKNITEYQQLDEAKTNFIATISHELKTPISSIKMSLKLLEDARIGSVNPEQKQLLENIEDDARRLLQITGELLDMAQVETGKLQLNFGSTHPINIVNYAVKAIKFTADQRQVAINVQCDESLPDVHADLDKTTWVLINLLSNAIKYSHEKSTVDLVVKKHHGDEIEFSVQDHGKGIEEQYLSRLFDRYFKVPNATADQTGTGLGLAIAKDFIEAQSGKIQVKSEIGAGSKFSFTLKRATDLV</sequence>
<evidence type="ECO:0000256" key="5">
    <source>
        <dbReference type="ARBA" id="ARBA00022679"/>
    </source>
</evidence>
<keyword evidence="5" id="KW-0808">Transferase</keyword>
<dbReference type="EMBL" id="CP139558">
    <property type="protein sequence ID" value="WPU95357.1"/>
    <property type="molecule type" value="Genomic_DNA"/>
</dbReference>
<dbReference type="InterPro" id="IPR013767">
    <property type="entry name" value="PAS_fold"/>
</dbReference>
<evidence type="ECO:0000259" key="16">
    <source>
        <dbReference type="PROSITE" id="PS50885"/>
    </source>
</evidence>
<evidence type="ECO:0000256" key="7">
    <source>
        <dbReference type="ARBA" id="ARBA00022741"/>
    </source>
</evidence>
<name>A0ABZ0TQF2_9SPHI</name>
<keyword evidence="11" id="KW-0902">Two-component regulatory system</keyword>
<dbReference type="Gene3D" id="6.10.340.10">
    <property type="match status" value="1"/>
</dbReference>
<dbReference type="SUPFAM" id="SSF158472">
    <property type="entry name" value="HAMP domain-like"/>
    <property type="match status" value="1"/>
</dbReference>
<dbReference type="Gene3D" id="3.30.450.20">
    <property type="entry name" value="PAS domain"/>
    <property type="match status" value="1"/>
</dbReference>
<dbReference type="SMART" id="SM00091">
    <property type="entry name" value="PAS"/>
    <property type="match status" value="1"/>
</dbReference>
<keyword evidence="9 17" id="KW-0067">ATP-binding</keyword>
<feature type="domain" description="HAMP" evidence="16">
    <location>
        <begin position="172"/>
        <end position="224"/>
    </location>
</feature>
<feature type="domain" description="PAS" evidence="15">
    <location>
        <begin position="233"/>
        <end position="278"/>
    </location>
</feature>
<dbReference type="PROSITE" id="PS50112">
    <property type="entry name" value="PAS"/>
    <property type="match status" value="1"/>
</dbReference>
<dbReference type="NCBIfam" id="TIGR00229">
    <property type="entry name" value="sensory_box"/>
    <property type="match status" value="1"/>
</dbReference>